<dbReference type="EMBL" id="JBHSAJ010000016">
    <property type="protein sequence ID" value="MFC3934407.1"/>
    <property type="molecule type" value="Genomic_DNA"/>
</dbReference>
<dbReference type="PANTHER" id="PTHR30273:SF2">
    <property type="entry name" value="PROTEIN FECR"/>
    <property type="match status" value="1"/>
</dbReference>
<dbReference type="InterPro" id="IPR012373">
    <property type="entry name" value="Ferrdict_sens_TM"/>
</dbReference>
<dbReference type="InterPro" id="IPR006860">
    <property type="entry name" value="FecR"/>
</dbReference>
<dbReference type="Pfam" id="PF04773">
    <property type="entry name" value="FecR"/>
    <property type="match status" value="1"/>
</dbReference>
<comment type="caution">
    <text evidence="3">The sequence shown here is derived from an EMBL/GenBank/DDBJ whole genome shotgun (WGS) entry which is preliminary data.</text>
</comment>
<evidence type="ECO:0000313" key="4">
    <source>
        <dbReference type="Proteomes" id="UP001595693"/>
    </source>
</evidence>
<evidence type="ECO:0000259" key="1">
    <source>
        <dbReference type="Pfam" id="PF04773"/>
    </source>
</evidence>
<gene>
    <name evidence="3" type="ORF">ACFOW3_07205</name>
</gene>
<dbReference type="PANTHER" id="PTHR30273">
    <property type="entry name" value="PERIPLASMIC SIGNAL SENSOR AND SIGMA FACTOR ACTIVATOR FECR-RELATED"/>
    <property type="match status" value="1"/>
</dbReference>
<accession>A0ABV8D7Q9</accession>
<dbReference type="PIRSF" id="PIRSF018266">
    <property type="entry name" value="FecR"/>
    <property type="match status" value="1"/>
</dbReference>
<feature type="domain" description="FecR protein" evidence="1">
    <location>
        <begin position="121"/>
        <end position="201"/>
    </location>
</feature>
<dbReference type="InterPro" id="IPR032623">
    <property type="entry name" value="FecR_N"/>
</dbReference>
<organism evidence="3 4">
    <name type="scientific">Acidovorax facilis</name>
    <dbReference type="NCBI Taxonomy" id="12917"/>
    <lineage>
        <taxon>Bacteria</taxon>
        <taxon>Pseudomonadati</taxon>
        <taxon>Pseudomonadota</taxon>
        <taxon>Betaproteobacteria</taxon>
        <taxon>Burkholderiales</taxon>
        <taxon>Comamonadaceae</taxon>
        <taxon>Acidovorax</taxon>
    </lineage>
</organism>
<feature type="domain" description="FecR N-terminal" evidence="2">
    <location>
        <begin position="20"/>
        <end position="59"/>
    </location>
</feature>
<proteinExistence type="predicted"/>
<sequence length="354" mass="37223">MGGPPGGTGDDHPVPPAVLEAAIGWQLRQGEGDTSPADAQALADWVAAHPDHARAWRQLGDIDQHLARAAAGPGARAALLLPPRRRRPARVAGAVLGLALAVACGVLVLDRYQPVGQLLSDHRTATGERRTIVLPDQTVLHLNTRSAVNVVFSQDQRAIHLRAGEVAVETSHADPAERRPFVVLTEDGSLRALGTRFTVRRWPRAHTAGSDGAQGRGAPATEVAVTQSAVAARPANCAAAASEPCAAERIVSAGQGARLEGGWVDPWAAPPDADAWKDGMLVVDNQPLGEVVAMLARHRVGHLGVDPRVAGLRVTGTLPLADTDQALLALTAAVPVEVVWTTRWWVMLKPRAAP</sequence>
<dbReference type="Proteomes" id="UP001595693">
    <property type="component" value="Unassembled WGS sequence"/>
</dbReference>
<evidence type="ECO:0000313" key="3">
    <source>
        <dbReference type="EMBL" id="MFC3934407.1"/>
    </source>
</evidence>
<dbReference type="RefSeq" id="WP_055402764.1">
    <property type="nucleotide sequence ID" value="NZ_JBHSAJ010000016.1"/>
</dbReference>
<protein>
    <submittedName>
        <fullName evidence="3">FecR domain-containing protein</fullName>
    </submittedName>
</protein>
<dbReference type="Gene3D" id="2.60.120.1440">
    <property type="match status" value="1"/>
</dbReference>
<keyword evidence="4" id="KW-1185">Reference proteome</keyword>
<name>A0ABV8D7Q9_9BURK</name>
<evidence type="ECO:0000259" key="2">
    <source>
        <dbReference type="Pfam" id="PF16220"/>
    </source>
</evidence>
<reference evidence="4" key="1">
    <citation type="journal article" date="2019" name="Int. J. Syst. Evol. Microbiol.">
        <title>The Global Catalogue of Microorganisms (GCM) 10K type strain sequencing project: providing services to taxonomists for standard genome sequencing and annotation.</title>
        <authorList>
            <consortium name="The Broad Institute Genomics Platform"/>
            <consortium name="The Broad Institute Genome Sequencing Center for Infectious Disease"/>
            <person name="Wu L."/>
            <person name="Ma J."/>
        </authorList>
    </citation>
    <scope>NUCLEOTIDE SEQUENCE [LARGE SCALE GENOMIC DNA]</scope>
    <source>
        <strain evidence="4">CCUG 2113</strain>
    </source>
</reference>
<dbReference type="Pfam" id="PF16220">
    <property type="entry name" value="DUF4880"/>
    <property type="match status" value="1"/>
</dbReference>